<organism evidence="6 7">
    <name type="scientific">Aspergillus lucknowensis</name>
    <dbReference type="NCBI Taxonomy" id="176173"/>
    <lineage>
        <taxon>Eukaryota</taxon>
        <taxon>Fungi</taxon>
        <taxon>Dikarya</taxon>
        <taxon>Ascomycota</taxon>
        <taxon>Pezizomycotina</taxon>
        <taxon>Eurotiomycetes</taxon>
        <taxon>Eurotiomycetidae</taxon>
        <taxon>Eurotiales</taxon>
        <taxon>Aspergillaceae</taxon>
        <taxon>Aspergillus</taxon>
        <taxon>Aspergillus subgen. Nidulantes</taxon>
    </lineage>
</organism>
<feature type="region of interest" description="Disordered" evidence="5">
    <location>
        <begin position="1"/>
        <end position="36"/>
    </location>
</feature>
<keyword evidence="2" id="KW-0805">Transcription regulation</keyword>
<keyword evidence="3" id="KW-0804">Transcription</keyword>
<keyword evidence="7" id="KW-1185">Reference proteome</keyword>
<evidence type="ECO:0008006" key="8">
    <source>
        <dbReference type="Google" id="ProtNLM"/>
    </source>
</evidence>
<evidence type="ECO:0000256" key="5">
    <source>
        <dbReference type="SAM" id="MobiDB-lite"/>
    </source>
</evidence>
<proteinExistence type="predicted"/>
<evidence type="ECO:0000256" key="3">
    <source>
        <dbReference type="ARBA" id="ARBA00023163"/>
    </source>
</evidence>
<accession>A0ABR4LJC7</accession>
<dbReference type="Proteomes" id="UP001610432">
    <property type="component" value="Unassembled WGS sequence"/>
</dbReference>
<dbReference type="InterPro" id="IPR021858">
    <property type="entry name" value="Fun_TF"/>
</dbReference>
<dbReference type="CDD" id="cd00067">
    <property type="entry name" value="GAL4"/>
    <property type="match status" value="1"/>
</dbReference>
<evidence type="ECO:0000256" key="1">
    <source>
        <dbReference type="ARBA" id="ARBA00004123"/>
    </source>
</evidence>
<dbReference type="GeneID" id="98146519"/>
<dbReference type="InterPro" id="IPR001138">
    <property type="entry name" value="Zn2Cys6_DnaBD"/>
</dbReference>
<comment type="caution">
    <text evidence="6">The sequence shown here is derived from an EMBL/GenBank/DDBJ whole genome shotgun (WGS) entry which is preliminary data.</text>
</comment>
<sequence length="667" mass="74524">MATRKGTPSRKRPLRLPPIAPKNDMTPTSSVGGAPLAGRATILQSRLRFPPRSRTGFKCDEVHPQCNQCARLGHVCDYQPRLCFRDDTRRVMERMPDVKTKGNAVWDSKVLRQGENLSNSDSVPCDFLPAFSMLTSDEDREKKAQGSAPGTYHVVVVPESFSRLPEYTEDALEGVPSNPFLSPGSDYSSYDPMGEVTASEDPNVVIVNRFRDPRKQADLSRRSYTQSPESDLGPNSVSAALMYTALQDISEDQVPENVHVETFDMALFDNFQNVVLMQLIPETHGYLEANVFEQEASNFPPLLHIMMALSALSLVRQGNSHFLDALQYYDQAMPSLQASLQNCEDVLSDGLFLTHFLLLIYQITFAKPSHGSSLWSHHMSRLLQLSLLRQSVAGRERYPLVIWLVSHVDLYALFSGAGAGEYVKAAVTNHLLPEAELLFHPTGSESPAMLYTGEYDVLLLIMRLHRESFLLAVRLGLFAAEVRRSKLPHVEQVYQELENLRGAFRRLWTSHDIRSLAEGQPNLPKRSRHSFQQLSLLFHTSLLLSYTDHSLQNGLRYEREVRHHTEAILQIAEGMIPEAYHNGPLLLAFPLFLSGAAALSSELKATAAELLASLAETELGYDAATTGSMLHIVCKIQAQRLSSGGYLQDIDWSKVMANHGFQLVNYG</sequence>
<dbReference type="RefSeq" id="XP_070883545.1">
    <property type="nucleotide sequence ID" value="XM_071031447.1"/>
</dbReference>
<gene>
    <name evidence="6" type="ORF">BJX67DRAFT_373754</name>
</gene>
<name>A0ABR4LJC7_9EURO</name>
<keyword evidence="4" id="KW-0539">Nucleus</keyword>
<evidence type="ECO:0000313" key="7">
    <source>
        <dbReference type="Proteomes" id="UP001610432"/>
    </source>
</evidence>
<protein>
    <recommendedName>
        <fullName evidence="8">Zn(2)-C6 fungal-type domain-containing protein</fullName>
    </recommendedName>
</protein>
<evidence type="ECO:0000256" key="2">
    <source>
        <dbReference type="ARBA" id="ARBA00023015"/>
    </source>
</evidence>
<dbReference type="PANTHER" id="PTHR37534:SF49">
    <property type="entry name" value="LYSINE BIOSYNTHESIS REGULATORY PROTEIN LYS14"/>
    <property type="match status" value="1"/>
</dbReference>
<comment type="subcellular location">
    <subcellularLocation>
        <location evidence="1">Nucleus</location>
    </subcellularLocation>
</comment>
<evidence type="ECO:0000313" key="6">
    <source>
        <dbReference type="EMBL" id="KAL2864566.1"/>
    </source>
</evidence>
<dbReference type="Pfam" id="PF11951">
    <property type="entry name" value="Fungal_trans_2"/>
    <property type="match status" value="1"/>
</dbReference>
<dbReference type="EMBL" id="JBFXLQ010000039">
    <property type="protein sequence ID" value="KAL2864566.1"/>
    <property type="molecule type" value="Genomic_DNA"/>
</dbReference>
<reference evidence="6 7" key="1">
    <citation type="submission" date="2024-07" db="EMBL/GenBank/DDBJ databases">
        <title>Section-level genome sequencing and comparative genomics of Aspergillus sections Usti and Cavernicolus.</title>
        <authorList>
            <consortium name="Lawrence Berkeley National Laboratory"/>
            <person name="Nybo J.L."/>
            <person name="Vesth T.C."/>
            <person name="Theobald S."/>
            <person name="Frisvad J.C."/>
            <person name="Larsen T.O."/>
            <person name="Kjaerboelling I."/>
            <person name="Rothschild-Mancinelli K."/>
            <person name="Lyhne E.K."/>
            <person name="Kogle M.E."/>
            <person name="Barry K."/>
            <person name="Clum A."/>
            <person name="Na H."/>
            <person name="Ledsgaard L."/>
            <person name="Lin J."/>
            <person name="Lipzen A."/>
            <person name="Kuo A."/>
            <person name="Riley R."/>
            <person name="Mondo S."/>
            <person name="Labutti K."/>
            <person name="Haridas S."/>
            <person name="Pangalinan J."/>
            <person name="Salamov A.A."/>
            <person name="Simmons B.A."/>
            <person name="Magnuson J.K."/>
            <person name="Chen J."/>
            <person name="Drula E."/>
            <person name="Henrissat B."/>
            <person name="Wiebenga A."/>
            <person name="Lubbers R.J."/>
            <person name="Gomes A.C."/>
            <person name="Macurrencykelacurrency M.R."/>
            <person name="Stajich J."/>
            <person name="Grigoriev I.V."/>
            <person name="Mortensen U.H."/>
            <person name="De Vries R.P."/>
            <person name="Baker S.E."/>
            <person name="Andersen M.R."/>
        </authorList>
    </citation>
    <scope>NUCLEOTIDE SEQUENCE [LARGE SCALE GENOMIC DNA]</scope>
    <source>
        <strain evidence="6 7">CBS 449.75</strain>
    </source>
</reference>
<evidence type="ECO:0000256" key="4">
    <source>
        <dbReference type="ARBA" id="ARBA00023242"/>
    </source>
</evidence>
<dbReference type="PANTHER" id="PTHR37534">
    <property type="entry name" value="TRANSCRIPTIONAL ACTIVATOR PROTEIN UGA3"/>
    <property type="match status" value="1"/>
</dbReference>